<organism evidence="2">
    <name type="scientific">Rhipicephalus zambeziensis</name>
    <dbReference type="NCBI Taxonomy" id="60191"/>
    <lineage>
        <taxon>Eukaryota</taxon>
        <taxon>Metazoa</taxon>
        <taxon>Ecdysozoa</taxon>
        <taxon>Arthropoda</taxon>
        <taxon>Chelicerata</taxon>
        <taxon>Arachnida</taxon>
        <taxon>Acari</taxon>
        <taxon>Parasitiformes</taxon>
        <taxon>Ixodida</taxon>
        <taxon>Ixodoidea</taxon>
        <taxon>Ixodidae</taxon>
        <taxon>Rhipicephalinae</taxon>
        <taxon>Rhipicephalus</taxon>
        <taxon>Rhipicephalus</taxon>
    </lineage>
</organism>
<dbReference type="AlphaFoldDB" id="A0A224YBL2"/>
<proteinExistence type="predicted"/>
<feature type="signal peptide" evidence="1">
    <location>
        <begin position="1"/>
        <end position="19"/>
    </location>
</feature>
<keyword evidence="1" id="KW-0732">Signal</keyword>
<protein>
    <submittedName>
        <fullName evidence="2">8.9 kDa family member</fullName>
    </submittedName>
</protein>
<evidence type="ECO:0000313" key="2">
    <source>
        <dbReference type="EMBL" id="MAA11384.1"/>
    </source>
</evidence>
<reference evidence="2" key="1">
    <citation type="journal article" date="2017" name="Parasit. Vectors">
        <title>Sialotranscriptomics of Rhipicephalus zambeziensis reveals intricate expression profiles of secretory proteins and suggests tight temporal transcriptional regulation during blood-feeding.</title>
        <authorList>
            <person name="de Castro M.H."/>
            <person name="de Klerk D."/>
            <person name="Pienaar R."/>
            <person name="Rees D.J.G."/>
            <person name="Mans B.J."/>
        </authorList>
    </citation>
    <scope>NUCLEOTIDE SEQUENCE</scope>
    <source>
        <tissue evidence="2">Salivary glands</tissue>
    </source>
</reference>
<name>A0A224YBL2_9ACAR</name>
<dbReference type="EMBL" id="GFPF01000238">
    <property type="protein sequence ID" value="MAA11384.1"/>
    <property type="molecule type" value="Transcribed_RNA"/>
</dbReference>
<feature type="chain" id="PRO_5013279572" evidence="1">
    <location>
        <begin position="20"/>
        <end position="113"/>
    </location>
</feature>
<sequence length="113" mass="12711">MKIGATFAVILLQASLNLCERTIGFKDCIPGPTPTYVNCTVGNLTVQHGRIEGTPPPRCEGLYCWNGTLTPIGCPSPKPKPVQMYEYTDVPHNGSWPLCCYYQRECNYLWWKP</sequence>
<evidence type="ECO:0000256" key="1">
    <source>
        <dbReference type="SAM" id="SignalP"/>
    </source>
</evidence>
<accession>A0A224YBL2</accession>